<evidence type="ECO:0000256" key="1">
    <source>
        <dbReference type="SAM" id="Phobius"/>
    </source>
</evidence>
<dbReference type="PANTHER" id="PTHR43130:SF3">
    <property type="entry name" value="HTH-TYPE TRANSCRIPTIONAL REGULATOR RV1931C"/>
    <property type="match status" value="1"/>
</dbReference>
<proteinExistence type="predicted"/>
<protein>
    <submittedName>
        <fullName evidence="3">Transcriptional regulator GlxA family with amidase domain</fullName>
    </submittedName>
</protein>
<keyword evidence="4" id="KW-1185">Reference proteome</keyword>
<dbReference type="AlphaFoldDB" id="A0A938XXW7"/>
<dbReference type="InterPro" id="IPR029062">
    <property type="entry name" value="Class_I_gatase-like"/>
</dbReference>
<dbReference type="PANTHER" id="PTHR43130">
    <property type="entry name" value="ARAC-FAMILY TRANSCRIPTIONAL REGULATOR"/>
    <property type="match status" value="1"/>
</dbReference>
<dbReference type="Proteomes" id="UP000717624">
    <property type="component" value="Unassembled WGS sequence"/>
</dbReference>
<dbReference type="EMBL" id="JAFBEB010000003">
    <property type="protein sequence ID" value="MBM7589715.1"/>
    <property type="molecule type" value="Genomic_DNA"/>
</dbReference>
<dbReference type="RefSeq" id="WP_204517435.1">
    <property type="nucleotide sequence ID" value="NZ_BAABIN010000038.1"/>
</dbReference>
<sequence>MKKTLLRAALYVFSFVIFMGGIGFLGMLHTQKEFYEALRIEPVPSLEGVKIPAYDPHKPTVAVVLGDSSITTEDFDFLIPYELFAMTNAYNVFAVAPDKSVKSLSGGLDVIPHYSYRELDQLLGKSPEIIVVPFMPILNEKYQPTREWIQQHSRNSQTTFLSICGGSGNLADAGLLTGKSATSHWQAIGSLKRLYPDTQWEEDVRYVHQGNTLTSAGQTAGIDAVLHLISQQLGESVAAKVAKDIHYPTYELVANPQVDPYYPDLKFSTYILNSAFHWTKTKTGVLLYNDMDEIALSSIFDSYADTGTTQVLTISGTDAPLSTKHQLNIVPRHTITNAPNLDKMIVPGDDAKTLAAAEMELWKEHGADVETMLIHSDSPNRYVFEAPLEDLARQEDLFTAEHGVKRLEYRARNIKLQGKALPYETYAHLLLVAALSVFVAFWIDRRFIMKKAGFKTYPKRN</sequence>
<dbReference type="InterPro" id="IPR052158">
    <property type="entry name" value="INH-QAR"/>
</dbReference>
<comment type="caution">
    <text evidence="3">The sequence shown here is derived from an EMBL/GenBank/DDBJ whole genome shotgun (WGS) entry which is preliminary data.</text>
</comment>
<dbReference type="Gene3D" id="3.40.50.880">
    <property type="match status" value="2"/>
</dbReference>
<feature type="transmembrane region" description="Helical" evidence="1">
    <location>
        <begin position="425"/>
        <end position="443"/>
    </location>
</feature>
<dbReference type="InterPro" id="IPR002818">
    <property type="entry name" value="DJ-1/PfpI"/>
</dbReference>
<reference evidence="3" key="1">
    <citation type="submission" date="2021-01" db="EMBL/GenBank/DDBJ databases">
        <title>Genomic Encyclopedia of Type Strains, Phase IV (KMG-IV): sequencing the most valuable type-strain genomes for metagenomic binning, comparative biology and taxonomic classification.</title>
        <authorList>
            <person name="Goeker M."/>
        </authorList>
    </citation>
    <scope>NUCLEOTIDE SEQUENCE</scope>
    <source>
        <strain evidence="3">DSM 25523</strain>
    </source>
</reference>
<organism evidence="3 4">
    <name type="scientific">Brevibacillus fulvus</name>
    <dbReference type="NCBI Taxonomy" id="1125967"/>
    <lineage>
        <taxon>Bacteria</taxon>
        <taxon>Bacillati</taxon>
        <taxon>Bacillota</taxon>
        <taxon>Bacilli</taxon>
        <taxon>Bacillales</taxon>
        <taxon>Paenibacillaceae</taxon>
        <taxon>Brevibacillus</taxon>
    </lineage>
</organism>
<feature type="transmembrane region" description="Helical" evidence="1">
    <location>
        <begin position="9"/>
        <end position="28"/>
    </location>
</feature>
<dbReference type="SUPFAM" id="SSF52317">
    <property type="entry name" value="Class I glutamine amidotransferase-like"/>
    <property type="match status" value="1"/>
</dbReference>
<accession>A0A938XXW7</accession>
<evidence type="ECO:0000313" key="4">
    <source>
        <dbReference type="Proteomes" id="UP000717624"/>
    </source>
</evidence>
<name>A0A938XXW7_9BACL</name>
<keyword evidence="1" id="KW-1133">Transmembrane helix</keyword>
<evidence type="ECO:0000259" key="2">
    <source>
        <dbReference type="Pfam" id="PF01965"/>
    </source>
</evidence>
<evidence type="ECO:0000313" key="3">
    <source>
        <dbReference type="EMBL" id="MBM7589715.1"/>
    </source>
</evidence>
<feature type="domain" description="DJ-1/PfpI" evidence="2">
    <location>
        <begin position="71"/>
        <end position="230"/>
    </location>
</feature>
<keyword evidence="1" id="KW-0812">Transmembrane</keyword>
<dbReference type="Pfam" id="PF01965">
    <property type="entry name" value="DJ-1_PfpI"/>
    <property type="match status" value="1"/>
</dbReference>
<keyword evidence="1" id="KW-0472">Membrane</keyword>
<gene>
    <name evidence="3" type="ORF">JOD01_001315</name>
</gene>